<gene>
    <name evidence="4" type="ORF">UFOPK2992_00309</name>
</gene>
<feature type="compositionally biased region" description="Low complexity" evidence="1">
    <location>
        <begin position="580"/>
        <end position="599"/>
    </location>
</feature>
<evidence type="ECO:0000256" key="1">
    <source>
        <dbReference type="SAM" id="MobiDB-lite"/>
    </source>
</evidence>
<dbReference type="InterPro" id="IPR038765">
    <property type="entry name" value="Papain-like_cys_pep_sf"/>
</dbReference>
<dbReference type="Gene3D" id="3.10.620.30">
    <property type="match status" value="1"/>
</dbReference>
<dbReference type="SUPFAM" id="SSF54001">
    <property type="entry name" value="Cysteine proteinases"/>
    <property type="match status" value="1"/>
</dbReference>
<reference evidence="4" key="1">
    <citation type="submission" date="2020-05" db="EMBL/GenBank/DDBJ databases">
        <authorList>
            <person name="Chiriac C."/>
            <person name="Salcher M."/>
            <person name="Ghai R."/>
            <person name="Kavagutti S V."/>
        </authorList>
    </citation>
    <scope>NUCLEOTIDE SEQUENCE</scope>
</reference>
<feature type="transmembrane region" description="Helical" evidence="2">
    <location>
        <begin position="65"/>
        <end position="83"/>
    </location>
</feature>
<dbReference type="AlphaFoldDB" id="A0A6J6X1U0"/>
<dbReference type="PANTHER" id="PTHR42736">
    <property type="entry name" value="PROTEIN-GLUTAMINE GAMMA-GLUTAMYLTRANSFERASE"/>
    <property type="match status" value="1"/>
</dbReference>
<evidence type="ECO:0000256" key="2">
    <source>
        <dbReference type="SAM" id="Phobius"/>
    </source>
</evidence>
<dbReference type="InterPro" id="IPR002931">
    <property type="entry name" value="Transglutaminase-like"/>
</dbReference>
<feature type="transmembrane region" description="Helical" evidence="2">
    <location>
        <begin position="628"/>
        <end position="648"/>
    </location>
</feature>
<keyword evidence="2" id="KW-0472">Membrane</keyword>
<feature type="compositionally biased region" description="Polar residues" evidence="1">
    <location>
        <begin position="567"/>
        <end position="579"/>
    </location>
</feature>
<dbReference type="PANTHER" id="PTHR42736:SF1">
    <property type="entry name" value="PROTEIN-GLUTAMINE GAMMA-GLUTAMYLTRANSFERASE"/>
    <property type="match status" value="1"/>
</dbReference>
<feature type="transmembrane region" description="Helical" evidence="2">
    <location>
        <begin position="177"/>
        <end position="194"/>
    </location>
</feature>
<feature type="transmembrane region" description="Helical" evidence="2">
    <location>
        <begin position="41"/>
        <end position="59"/>
    </location>
</feature>
<organism evidence="4">
    <name type="scientific">freshwater metagenome</name>
    <dbReference type="NCBI Taxonomy" id="449393"/>
    <lineage>
        <taxon>unclassified sequences</taxon>
        <taxon>metagenomes</taxon>
        <taxon>ecological metagenomes</taxon>
    </lineage>
</organism>
<dbReference type="Pfam" id="PF01841">
    <property type="entry name" value="Transglut_core"/>
    <property type="match status" value="1"/>
</dbReference>
<name>A0A6J6X1U0_9ZZZZ</name>
<feature type="region of interest" description="Disordered" evidence="1">
    <location>
        <begin position="551"/>
        <end position="623"/>
    </location>
</feature>
<feature type="compositionally biased region" description="Low complexity" evidence="1">
    <location>
        <begin position="607"/>
        <end position="623"/>
    </location>
</feature>
<dbReference type="InterPro" id="IPR052901">
    <property type="entry name" value="Bact_TGase-like"/>
</dbReference>
<proteinExistence type="predicted"/>
<feature type="transmembrane region" description="Helical" evidence="2">
    <location>
        <begin position="240"/>
        <end position="258"/>
    </location>
</feature>
<dbReference type="Pfam" id="PF11992">
    <property type="entry name" value="TgpA_N"/>
    <property type="match status" value="1"/>
</dbReference>
<evidence type="ECO:0000259" key="3">
    <source>
        <dbReference type="SMART" id="SM00460"/>
    </source>
</evidence>
<feature type="region of interest" description="Disordered" evidence="1">
    <location>
        <begin position="1"/>
        <end position="29"/>
    </location>
</feature>
<feature type="transmembrane region" description="Helical" evidence="2">
    <location>
        <begin position="90"/>
        <end position="110"/>
    </location>
</feature>
<dbReference type="Pfam" id="PF13559">
    <property type="entry name" value="DUF4129"/>
    <property type="match status" value="1"/>
</dbReference>
<keyword evidence="2" id="KW-1133">Transmembrane helix</keyword>
<keyword evidence="2" id="KW-0812">Transmembrane</keyword>
<protein>
    <submittedName>
        <fullName evidence="4">Unannotated protein</fullName>
    </submittedName>
</protein>
<feature type="compositionally biased region" description="Basic and acidic residues" evidence="1">
    <location>
        <begin position="10"/>
        <end position="29"/>
    </location>
</feature>
<dbReference type="EMBL" id="CAFAAI010000031">
    <property type="protein sequence ID" value="CAB4789464.1"/>
    <property type="molecule type" value="Genomic_DNA"/>
</dbReference>
<dbReference type="InterPro" id="IPR025403">
    <property type="entry name" value="TgpA-like_C"/>
</dbReference>
<feature type="transmembrane region" description="Helical" evidence="2">
    <location>
        <begin position="142"/>
        <end position="165"/>
    </location>
</feature>
<dbReference type="InterPro" id="IPR021878">
    <property type="entry name" value="TgpA_N"/>
</dbReference>
<feature type="domain" description="Transglutaminase-like" evidence="3">
    <location>
        <begin position="483"/>
        <end position="553"/>
    </location>
</feature>
<feature type="transmembrane region" description="Helical" evidence="2">
    <location>
        <begin position="200"/>
        <end position="219"/>
    </location>
</feature>
<sequence length="769" mass="81272">MSMASAAMHRASDSDEPRESGESGDFSHDTTETTAVQSIPASALLLALSALTAVGFTRIFADTKFLGSMLFIVVSLHAFCLALRLFKVRGYIAIPAAFAVMFTLLAWKYYPDTMSGPFPTPESWQAFLADLQLARGQFPSSVAPVAAVGGFIVLATASTAAAAILSDAFAFRAYGRVETTVPNAVLFVFASALGADRHRVAITTAWLACALAVIVAMRVTHAQVEHVWIGNRSRVLARSLPVAAVLAGCAAAGAAIVGPRLPGAGETALFKPSKKNDVTQVLSPLVDIRSRLVTLSDTELFTVAAAEPNYWRATALTEFDGSTWKLPDGNLAPVDGSFAAPAPQSHNVVQQIHIAALGGNLLPAAYSAVSLQDGKAYWVDTTGTLVVPGIGLQQGSNYTVVSSITDVAASRLGSAPETLPADDPSISLPNNFPESVTQTAFEVTAAGASRYEKALALQNWFRSQFVYDLTVQRGHSDDAIENFLRVRRGFCEQFSGAFAAMARSVGIPARVAVGFTPGDAGADGRYHVYGRNAHAWPEVWFQDVGWVSFEPTPGRGQPGAEERTGVIPQQANAGDPNSATPITTPTTTPVAQPGGPTTTIANTSGGTPQTSVPTSTDSSSSSSNGPSIWLALVVLLIAAIATWAFALPRVLRRIRLARSPATSQQAIALSWQRAAHALALIGAQPRSSETFIEHAQRVGANFEIDAHSVQQLALDCTAAVYGNRGSEIRVQRAEQLSAQIVLAVKDQLDARKRLIAVFDPRMAEVLLPA</sequence>
<evidence type="ECO:0000313" key="4">
    <source>
        <dbReference type="EMBL" id="CAB4789464.1"/>
    </source>
</evidence>
<dbReference type="SMART" id="SM00460">
    <property type="entry name" value="TGc"/>
    <property type="match status" value="1"/>
</dbReference>
<accession>A0A6J6X1U0</accession>